<protein>
    <submittedName>
        <fullName evidence="1">Uncharacterized protein</fullName>
    </submittedName>
</protein>
<accession>A0A834IE71</accession>
<comment type="caution">
    <text evidence="1">The sequence shown here is derived from an EMBL/GenBank/DDBJ whole genome shotgun (WGS) entry which is preliminary data.</text>
</comment>
<dbReference type="OrthoDB" id="8196513at2759"/>
<dbReference type="Proteomes" id="UP000625711">
    <property type="component" value="Unassembled WGS sequence"/>
</dbReference>
<evidence type="ECO:0000313" key="1">
    <source>
        <dbReference type="EMBL" id="KAF7279155.1"/>
    </source>
</evidence>
<evidence type="ECO:0000313" key="2">
    <source>
        <dbReference type="Proteomes" id="UP000625711"/>
    </source>
</evidence>
<proteinExistence type="predicted"/>
<name>A0A834IE71_RHYFE</name>
<keyword evidence="2" id="KW-1185">Reference proteome</keyword>
<dbReference type="InterPro" id="IPR038927">
    <property type="entry name" value="C6orf163"/>
</dbReference>
<reference evidence="1" key="1">
    <citation type="submission" date="2020-08" db="EMBL/GenBank/DDBJ databases">
        <title>Genome sequencing and assembly of the red palm weevil Rhynchophorus ferrugineus.</title>
        <authorList>
            <person name="Dias G.B."/>
            <person name="Bergman C.M."/>
            <person name="Manee M."/>
        </authorList>
    </citation>
    <scope>NUCLEOTIDE SEQUENCE</scope>
    <source>
        <strain evidence="1">AA-2017</strain>
        <tissue evidence="1">Whole larva</tissue>
    </source>
</reference>
<sequence length="831" mass="95972">MEFRFDLDRSDYFNKRMELLRNNIVPKLSDAKFNFGDPASHVIFQQCELALRADFGLKDPLCGPGDDLWISPSDLLIGKLALKPPFTPKCLQALTHQGILEIGKAIEDRFKQEMEEDKRQSLEKLRAELLATIDDRMRAEIKDAEIRERLNCQMEMEKRQLEFDLVLQDELDRLETTLRCEYEHHMLRNNEDLQREWEQRLQEEVEDTVQRMTAEFVKQLDKQQAKMTKIFEMELKHQEILREFDAKTAKMKNYEALRQLQHNLECTNLVNMMYVICTERKNCCKQKEQIEKNYKAQLADMNKTLRDRDEKIALLQEDKALQAREIALRERCLLEITRQFQKFVNFALRASPTQAEFLLSVEKMLVYELTDTVAKTDVSRLKPPQKMLSWIEPKAVEKDPSSLEIKDYHRCLSEITPPPPEEMGPKDDLPAVYFKNKLYIREDFRDMLSGGVELTRSNELWNHDVEILVDTWRKMSNDQITTALESQELWLNSNKETETLNRPSSYTSSMNTVRKSRQSQVKFVDKSCGSEHRDSINSRRLMRKSSLKPFTVLSTSEAVTEENTTIKESSNLLAARDSVELLVNKLKSSHEIAHIAQESVTHEITEEPGLLKPNGIDETGSKELGVETRDSVLLRKVSLGKKPSSMEFSVSPKDSIELVKDHQDTNDIRSRSSRLALARNSVELLRESMIKIHKDYPSCTKRDQATCSGTCFDQCSKKRSSLAGSVAKMPFPRMTSSVSKPMSVVSFQIEPDVVVQEEVTVKRSSKPQMKTRKTVKKTSSKPLYKIDIVGDKGGREGDENTEQFTSQRIYSLINLMKDHPNLLQLFTAGSR</sequence>
<dbReference type="EMBL" id="JAACXV010000374">
    <property type="protein sequence ID" value="KAF7279155.1"/>
    <property type="molecule type" value="Genomic_DNA"/>
</dbReference>
<dbReference type="PANTHER" id="PTHR34645:SF1">
    <property type="entry name" value="GENE 136-RELATED"/>
    <property type="match status" value="1"/>
</dbReference>
<gene>
    <name evidence="1" type="ORF">GWI33_007566</name>
</gene>
<dbReference type="AlphaFoldDB" id="A0A834IE71"/>
<organism evidence="1 2">
    <name type="scientific">Rhynchophorus ferrugineus</name>
    <name type="common">Red palm weevil</name>
    <name type="synonym">Curculio ferrugineus</name>
    <dbReference type="NCBI Taxonomy" id="354439"/>
    <lineage>
        <taxon>Eukaryota</taxon>
        <taxon>Metazoa</taxon>
        <taxon>Ecdysozoa</taxon>
        <taxon>Arthropoda</taxon>
        <taxon>Hexapoda</taxon>
        <taxon>Insecta</taxon>
        <taxon>Pterygota</taxon>
        <taxon>Neoptera</taxon>
        <taxon>Endopterygota</taxon>
        <taxon>Coleoptera</taxon>
        <taxon>Polyphaga</taxon>
        <taxon>Cucujiformia</taxon>
        <taxon>Curculionidae</taxon>
        <taxon>Dryophthorinae</taxon>
        <taxon>Rhynchophorus</taxon>
    </lineage>
</organism>
<dbReference type="PANTHER" id="PTHR34645">
    <property type="entry name" value="SIMILAR TO HYPOTHETICAL PROTEIN"/>
    <property type="match status" value="1"/>
</dbReference>